<evidence type="ECO:0000313" key="1">
    <source>
        <dbReference type="EMBL" id="KAG8235848.1"/>
    </source>
</evidence>
<accession>A0A8K0P8E3</accession>
<dbReference type="Proteomes" id="UP000792457">
    <property type="component" value="Unassembled WGS sequence"/>
</dbReference>
<sequence length="69" mass="8111">MKEWLDSRGQQYSSKETKIELYEIIRRHKEARVFEVDRNVYLPSFLALSASPIIRHAITLYALEALGMK</sequence>
<organism evidence="1 2">
    <name type="scientific">Ladona fulva</name>
    <name type="common">Scarce chaser dragonfly</name>
    <name type="synonym">Libellula fulva</name>
    <dbReference type="NCBI Taxonomy" id="123851"/>
    <lineage>
        <taxon>Eukaryota</taxon>
        <taxon>Metazoa</taxon>
        <taxon>Ecdysozoa</taxon>
        <taxon>Arthropoda</taxon>
        <taxon>Hexapoda</taxon>
        <taxon>Insecta</taxon>
        <taxon>Pterygota</taxon>
        <taxon>Palaeoptera</taxon>
        <taxon>Odonata</taxon>
        <taxon>Epiprocta</taxon>
        <taxon>Anisoptera</taxon>
        <taxon>Libelluloidea</taxon>
        <taxon>Libellulidae</taxon>
        <taxon>Ladona</taxon>
    </lineage>
</organism>
<name>A0A8K0P8E3_LADFU</name>
<dbReference type="AlphaFoldDB" id="A0A8K0P8E3"/>
<dbReference type="EMBL" id="KZ308958">
    <property type="protein sequence ID" value="KAG8235848.1"/>
    <property type="molecule type" value="Genomic_DNA"/>
</dbReference>
<gene>
    <name evidence="1" type="ORF">J437_LFUL015778</name>
</gene>
<dbReference type="OrthoDB" id="8190933at2759"/>
<keyword evidence="2" id="KW-1185">Reference proteome</keyword>
<proteinExistence type="predicted"/>
<evidence type="ECO:0000313" key="2">
    <source>
        <dbReference type="Proteomes" id="UP000792457"/>
    </source>
</evidence>
<protein>
    <submittedName>
        <fullName evidence="1">Uncharacterized protein</fullName>
    </submittedName>
</protein>
<reference evidence="1" key="2">
    <citation type="submission" date="2017-10" db="EMBL/GenBank/DDBJ databases">
        <title>Ladona fulva Genome sequencing and assembly.</title>
        <authorList>
            <person name="Murali S."/>
            <person name="Richards S."/>
            <person name="Bandaranaike D."/>
            <person name="Bellair M."/>
            <person name="Blankenburg K."/>
            <person name="Chao H."/>
            <person name="Dinh H."/>
            <person name="Doddapaneni H."/>
            <person name="Dugan-Rocha S."/>
            <person name="Elkadiri S."/>
            <person name="Gnanaolivu R."/>
            <person name="Hernandez B."/>
            <person name="Skinner E."/>
            <person name="Javaid M."/>
            <person name="Lee S."/>
            <person name="Li M."/>
            <person name="Ming W."/>
            <person name="Munidasa M."/>
            <person name="Muniz J."/>
            <person name="Nguyen L."/>
            <person name="Hughes D."/>
            <person name="Osuji N."/>
            <person name="Pu L.-L."/>
            <person name="Puazo M."/>
            <person name="Qu C."/>
            <person name="Quiroz J."/>
            <person name="Raj R."/>
            <person name="Weissenberger G."/>
            <person name="Xin Y."/>
            <person name="Zou X."/>
            <person name="Han Y."/>
            <person name="Worley K."/>
            <person name="Muzny D."/>
            <person name="Gibbs R."/>
        </authorList>
    </citation>
    <scope>NUCLEOTIDE SEQUENCE</scope>
    <source>
        <strain evidence="1">Sampled in the wild</strain>
    </source>
</reference>
<comment type="caution">
    <text evidence="1">The sequence shown here is derived from an EMBL/GenBank/DDBJ whole genome shotgun (WGS) entry which is preliminary data.</text>
</comment>
<reference evidence="1" key="1">
    <citation type="submission" date="2013-04" db="EMBL/GenBank/DDBJ databases">
        <authorList>
            <person name="Qu J."/>
            <person name="Murali S.C."/>
            <person name="Bandaranaike D."/>
            <person name="Bellair M."/>
            <person name="Blankenburg K."/>
            <person name="Chao H."/>
            <person name="Dinh H."/>
            <person name="Doddapaneni H."/>
            <person name="Downs B."/>
            <person name="Dugan-Rocha S."/>
            <person name="Elkadiri S."/>
            <person name="Gnanaolivu R.D."/>
            <person name="Hernandez B."/>
            <person name="Javaid M."/>
            <person name="Jayaseelan J.C."/>
            <person name="Lee S."/>
            <person name="Li M."/>
            <person name="Ming W."/>
            <person name="Munidasa M."/>
            <person name="Muniz J."/>
            <person name="Nguyen L."/>
            <person name="Ongeri F."/>
            <person name="Osuji N."/>
            <person name="Pu L.-L."/>
            <person name="Puazo M."/>
            <person name="Qu C."/>
            <person name="Quiroz J."/>
            <person name="Raj R."/>
            <person name="Weissenberger G."/>
            <person name="Xin Y."/>
            <person name="Zou X."/>
            <person name="Han Y."/>
            <person name="Richards S."/>
            <person name="Worley K."/>
            <person name="Muzny D."/>
            <person name="Gibbs R."/>
        </authorList>
    </citation>
    <scope>NUCLEOTIDE SEQUENCE</scope>
    <source>
        <strain evidence="1">Sampled in the wild</strain>
    </source>
</reference>